<feature type="transmembrane region" description="Helical" evidence="7">
    <location>
        <begin position="64"/>
        <end position="81"/>
    </location>
</feature>
<evidence type="ECO:0000256" key="1">
    <source>
        <dbReference type="ARBA" id="ARBA00004141"/>
    </source>
</evidence>
<accession>A0A543J1K8</accession>
<evidence type="ECO:0000256" key="4">
    <source>
        <dbReference type="ARBA" id="ARBA00022989"/>
    </source>
</evidence>
<dbReference type="AlphaFoldDB" id="A0A543J1K8"/>
<protein>
    <submittedName>
        <fullName evidence="9">Drug/metabolite transporter (DMT)-like permease</fullName>
    </submittedName>
</protein>
<feature type="transmembrane region" description="Helical" evidence="7">
    <location>
        <begin position="147"/>
        <end position="166"/>
    </location>
</feature>
<name>A0A543J1K8_9ACTN</name>
<feature type="transmembrane region" description="Helical" evidence="7">
    <location>
        <begin position="178"/>
        <end position="198"/>
    </location>
</feature>
<dbReference type="PANTHER" id="PTHR32322:SF9">
    <property type="entry name" value="AMINO-ACID METABOLITE EFFLUX PUMP-RELATED"/>
    <property type="match status" value="1"/>
</dbReference>
<dbReference type="InterPro" id="IPR037185">
    <property type="entry name" value="EmrE-like"/>
</dbReference>
<dbReference type="Proteomes" id="UP000319213">
    <property type="component" value="Unassembled WGS sequence"/>
</dbReference>
<organism evidence="9 10">
    <name type="scientific">Thermopolyspora flexuosa</name>
    <dbReference type="NCBI Taxonomy" id="103836"/>
    <lineage>
        <taxon>Bacteria</taxon>
        <taxon>Bacillati</taxon>
        <taxon>Actinomycetota</taxon>
        <taxon>Actinomycetes</taxon>
        <taxon>Streptosporangiales</taxon>
        <taxon>Streptosporangiaceae</taxon>
        <taxon>Thermopolyspora</taxon>
    </lineage>
</organism>
<evidence type="ECO:0000256" key="2">
    <source>
        <dbReference type="ARBA" id="ARBA00007362"/>
    </source>
</evidence>
<evidence type="ECO:0000256" key="5">
    <source>
        <dbReference type="ARBA" id="ARBA00023136"/>
    </source>
</evidence>
<comment type="subcellular location">
    <subcellularLocation>
        <location evidence="1">Membrane</location>
        <topology evidence="1">Multi-pass membrane protein</topology>
    </subcellularLocation>
</comment>
<dbReference type="SUPFAM" id="SSF103481">
    <property type="entry name" value="Multidrug resistance efflux transporter EmrE"/>
    <property type="match status" value="2"/>
</dbReference>
<sequence length="314" mass="32476">MSRRGWVLFTLMSVIWGIPYLLIKIAVEGASPPLVVFARTAVGGAILLPLALRGGGLRTLRGHWRWLLLFALLELMIPWVLLNDAERHLSSSLAGLLVAAVPIIAVIAGKIAGDREPLGARRWLGLLVGFGGVALLAGPHLQAGGVLPIVEMLFVALGYAIAPLIAARKLADVPSLPMTAACMSVTALVYTPAAILTWPEEPPATRVLVALGALGVICTALAFVLFFELIREVGPARTTVITYVNPAVAVAAGVVFLGEPLTWSIVVAFALILGGSFLATARSRPADGSATATAAGDGGTAKDGAVPPARPADA</sequence>
<dbReference type="InterPro" id="IPR000620">
    <property type="entry name" value="EamA_dom"/>
</dbReference>
<comment type="similarity">
    <text evidence="2">Belongs to the EamA transporter family.</text>
</comment>
<evidence type="ECO:0000256" key="3">
    <source>
        <dbReference type="ARBA" id="ARBA00022692"/>
    </source>
</evidence>
<keyword evidence="10" id="KW-1185">Reference proteome</keyword>
<dbReference type="Pfam" id="PF00892">
    <property type="entry name" value="EamA"/>
    <property type="match status" value="2"/>
</dbReference>
<feature type="transmembrane region" description="Helical" evidence="7">
    <location>
        <begin position="204"/>
        <end position="227"/>
    </location>
</feature>
<evidence type="ECO:0000313" key="10">
    <source>
        <dbReference type="Proteomes" id="UP000319213"/>
    </source>
</evidence>
<gene>
    <name evidence="9" type="ORF">FHX40_3460</name>
</gene>
<keyword evidence="3 7" id="KW-0812">Transmembrane</keyword>
<feature type="region of interest" description="Disordered" evidence="6">
    <location>
        <begin position="287"/>
        <end position="314"/>
    </location>
</feature>
<dbReference type="PANTHER" id="PTHR32322">
    <property type="entry name" value="INNER MEMBRANE TRANSPORTER"/>
    <property type="match status" value="1"/>
</dbReference>
<feature type="domain" description="EamA" evidence="8">
    <location>
        <begin position="152"/>
        <end position="279"/>
    </location>
</feature>
<evidence type="ECO:0000256" key="6">
    <source>
        <dbReference type="SAM" id="MobiDB-lite"/>
    </source>
</evidence>
<proteinExistence type="inferred from homology"/>
<feature type="transmembrane region" description="Helical" evidence="7">
    <location>
        <begin position="33"/>
        <end position="52"/>
    </location>
</feature>
<keyword evidence="5 7" id="KW-0472">Membrane</keyword>
<dbReference type="RefSeq" id="WP_142260554.1">
    <property type="nucleotide sequence ID" value="NZ_BMPV01000005.1"/>
</dbReference>
<dbReference type="OrthoDB" id="4630069at2"/>
<reference evidence="9 10" key="1">
    <citation type="submission" date="2019-06" db="EMBL/GenBank/DDBJ databases">
        <title>Sequencing the genomes of 1000 actinobacteria strains.</title>
        <authorList>
            <person name="Klenk H.-P."/>
        </authorList>
    </citation>
    <scope>NUCLEOTIDE SEQUENCE [LARGE SCALE GENOMIC DNA]</scope>
    <source>
        <strain evidence="9 10">DSM 43186</strain>
    </source>
</reference>
<evidence type="ECO:0000259" key="8">
    <source>
        <dbReference type="Pfam" id="PF00892"/>
    </source>
</evidence>
<dbReference type="InterPro" id="IPR050638">
    <property type="entry name" value="AA-Vitamin_Transporters"/>
</dbReference>
<feature type="domain" description="EamA" evidence="8">
    <location>
        <begin position="5"/>
        <end position="136"/>
    </location>
</feature>
<feature type="transmembrane region" description="Helical" evidence="7">
    <location>
        <begin position="93"/>
        <end position="111"/>
    </location>
</feature>
<keyword evidence="4 7" id="KW-1133">Transmembrane helix</keyword>
<comment type="caution">
    <text evidence="9">The sequence shown here is derived from an EMBL/GenBank/DDBJ whole genome shotgun (WGS) entry which is preliminary data.</text>
</comment>
<evidence type="ECO:0000313" key="9">
    <source>
        <dbReference type="EMBL" id="TQM76714.1"/>
    </source>
</evidence>
<feature type="transmembrane region" description="Helical" evidence="7">
    <location>
        <begin position="239"/>
        <end position="257"/>
    </location>
</feature>
<feature type="transmembrane region" description="Helical" evidence="7">
    <location>
        <begin position="263"/>
        <end position="281"/>
    </location>
</feature>
<feature type="transmembrane region" description="Helical" evidence="7">
    <location>
        <begin position="7"/>
        <end position="27"/>
    </location>
</feature>
<dbReference type="EMBL" id="VFPQ01000001">
    <property type="protein sequence ID" value="TQM76714.1"/>
    <property type="molecule type" value="Genomic_DNA"/>
</dbReference>
<dbReference type="GO" id="GO:0016020">
    <property type="term" value="C:membrane"/>
    <property type="evidence" value="ECO:0007669"/>
    <property type="project" value="UniProtKB-SubCell"/>
</dbReference>
<evidence type="ECO:0000256" key="7">
    <source>
        <dbReference type="SAM" id="Phobius"/>
    </source>
</evidence>
<feature type="transmembrane region" description="Helical" evidence="7">
    <location>
        <begin position="123"/>
        <end position="141"/>
    </location>
</feature>